<gene>
    <name evidence="6" type="ORF">ACFQLX_13970</name>
</gene>
<dbReference type="Pfam" id="PF17926">
    <property type="entry name" value="TetR_C_21"/>
    <property type="match status" value="1"/>
</dbReference>
<feature type="DNA-binding region" description="H-T-H motif" evidence="4">
    <location>
        <begin position="37"/>
        <end position="56"/>
    </location>
</feature>
<name>A0ABW2GH42_9ACTN</name>
<comment type="caution">
    <text evidence="6">The sequence shown here is derived from an EMBL/GenBank/DDBJ whole genome shotgun (WGS) entry which is preliminary data.</text>
</comment>
<evidence type="ECO:0000256" key="4">
    <source>
        <dbReference type="PROSITE-ProRule" id="PRU00335"/>
    </source>
</evidence>
<dbReference type="InterPro" id="IPR041467">
    <property type="entry name" value="Sco4008_C"/>
</dbReference>
<dbReference type="Pfam" id="PF00440">
    <property type="entry name" value="TetR_N"/>
    <property type="match status" value="1"/>
</dbReference>
<dbReference type="InterPro" id="IPR001647">
    <property type="entry name" value="HTH_TetR"/>
</dbReference>
<evidence type="ECO:0000313" key="6">
    <source>
        <dbReference type="EMBL" id="MFC7219266.1"/>
    </source>
</evidence>
<dbReference type="PANTHER" id="PTHR30055:SF234">
    <property type="entry name" value="HTH-TYPE TRANSCRIPTIONAL REGULATOR BETI"/>
    <property type="match status" value="1"/>
</dbReference>
<dbReference type="InterPro" id="IPR009057">
    <property type="entry name" value="Homeodomain-like_sf"/>
</dbReference>
<dbReference type="InterPro" id="IPR050109">
    <property type="entry name" value="HTH-type_TetR-like_transc_reg"/>
</dbReference>
<dbReference type="SUPFAM" id="SSF46689">
    <property type="entry name" value="Homeodomain-like"/>
    <property type="match status" value="1"/>
</dbReference>
<dbReference type="Gene3D" id="1.10.357.10">
    <property type="entry name" value="Tetracycline Repressor, domain 2"/>
    <property type="match status" value="1"/>
</dbReference>
<reference evidence="7" key="1">
    <citation type="journal article" date="2019" name="Int. J. Syst. Evol. Microbiol.">
        <title>The Global Catalogue of Microorganisms (GCM) 10K type strain sequencing project: providing services to taxonomists for standard genome sequencing and annotation.</title>
        <authorList>
            <consortium name="The Broad Institute Genomics Platform"/>
            <consortium name="The Broad Institute Genome Sequencing Center for Infectious Disease"/>
            <person name="Wu L."/>
            <person name="Ma J."/>
        </authorList>
    </citation>
    <scope>NUCLEOTIDE SEQUENCE [LARGE SCALE GENOMIC DNA]</scope>
    <source>
        <strain evidence="7">CGMCC 1.13681</strain>
    </source>
</reference>
<keyword evidence="2 4" id="KW-0238">DNA-binding</keyword>
<evidence type="ECO:0000259" key="5">
    <source>
        <dbReference type="PROSITE" id="PS50977"/>
    </source>
</evidence>
<organism evidence="6 7">
    <name type="scientific">Streptomyces polyrhachis</name>
    <dbReference type="NCBI Taxonomy" id="1282885"/>
    <lineage>
        <taxon>Bacteria</taxon>
        <taxon>Bacillati</taxon>
        <taxon>Actinomycetota</taxon>
        <taxon>Actinomycetes</taxon>
        <taxon>Kitasatosporales</taxon>
        <taxon>Streptomycetaceae</taxon>
        <taxon>Streptomyces</taxon>
    </lineage>
</organism>
<proteinExistence type="predicted"/>
<dbReference type="Proteomes" id="UP001596413">
    <property type="component" value="Unassembled WGS sequence"/>
</dbReference>
<dbReference type="EMBL" id="JBHSZO010000019">
    <property type="protein sequence ID" value="MFC7219266.1"/>
    <property type="molecule type" value="Genomic_DNA"/>
</dbReference>
<keyword evidence="1" id="KW-0805">Transcription regulation</keyword>
<evidence type="ECO:0000256" key="1">
    <source>
        <dbReference type="ARBA" id="ARBA00023015"/>
    </source>
</evidence>
<evidence type="ECO:0000256" key="2">
    <source>
        <dbReference type="ARBA" id="ARBA00023125"/>
    </source>
</evidence>
<dbReference type="PANTHER" id="PTHR30055">
    <property type="entry name" value="HTH-TYPE TRANSCRIPTIONAL REGULATOR RUTR"/>
    <property type="match status" value="1"/>
</dbReference>
<keyword evidence="7" id="KW-1185">Reference proteome</keyword>
<keyword evidence="3" id="KW-0804">Transcription</keyword>
<dbReference type="RefSeq" id="WP_386414834.1">
    <property type="nucleotide sequence ID" value="NZ_JBHSZO010000019.1"/>
</dbReference>
<evidence type="ECO:0000256" key="3">
    <source>
        <dbReference type="ARBA" id="ARBA00023163"/>
    </source>
</evidence>
<sequence>MALDEPPGSRRNAAQTKERILDAALEEFATKGYSGARTAGIAKRAGVNQQLISYYFGGKEGLLQELRRGWRERRVQLTPATTAESFPESFAAVLDATLQDPRRARLVVWQALGDYPGDAEALAQEWKAVTAAAMERIRARQAAGEVGDLLEPEFVALLTFLLTFAPVALPQVIEGIYGVDPLSAEYRERVSAQLFALLGVAPVEEGPAGDAAADAAAAAE</sequence>
<protein>
    <submittedName>
        <fullName evidence="6">TetR/AcrR family transcriptional regulator</fullName>
    </submittedName>
</protein>
<dbReference type="PRINTS" id="PR00455">
    <property type="entry name" value="HTHTETR"/>
</dbReference>
<dbReference type="SUPFAM" id="SSF48498">
    <property type="entry name" value="Tetracyclin repressor-like, C-terminal domain"/>
    <property type="match status" value="1"/>
</dbReference>
<feature type="domain" description="HTH tetR-type" evidence="5">
    <location>
        <begin position="14"/>
        <end position="74"/>
    </location>
</feature>
<dbReference type="PROSITE" id="PS50977">
    <property type="entry name" value="HTH_TETR_2"/>
    <property type="match status" value="1"/>
</dbReference>
<evidence type="ECO:0000313" key="7">
    <source>
        <dbReference type="Proteomes" id="UP001596413"/>
    </source>
</evidence>
<dbReference type="InterPro" id="IPR036271">
    <property type="entry name" value="Tet_transcr_reg_TetR-rel_C_sf"/>
</dbReference>
<accession>A0ABW2GH42</accession>